<evidence type="ECO:0000256" key="4">
    <source>
        <dbReference type="ARBA" id="ARBA00022692"/>
    </source>
</evidence>
<dbReference type="PANTHER" id="PTHR21137">
    <property type="entry name" value="ODORANT RECEPTOR"/>
    <property type="match status" value="1"/>
</dbReference>
<dbReference type="VEuPathDB" id="VectorBase:ASTE015868"/>
<dbReference type="GO" id="GO:0005549">
    <property type="term" value="F:odorant binding"/>
    <property type="evidence" value="ECO:0007669"/>
    <property type="project" value="InterPro"/>
</dbReference>
<keyword evidence="3" id="KW-0716">Sensory transduction</keyword>
<keyword evidence="4 10" id="KW-0812">Transmembrane</keyword>
<dbReference type="EnsemblMetazoa" id="ASTEI11747-RA">
    <property type="protein sequence ID" value="ASTEI11747-PA"/>
    <property type="gene ID" value="ASTEI11747"/>
</dbReference>
<comment type="subcellular location">
    <subcellularLocation>
        <location evidence="1">Cell membrane</location>
        <topology evidence="1">Multi-pass membrane protein</topology>
    </subcellularLocation>
</comment>
<dbReference type="AlphaFoldDB" id="A0A182YTG1"/>
<keyword evidence="5" id="KW-0552">Olfaction</keyword>
<accession>A0A182YTG1</accession>
<evidence type="ECO:0000256" key="9">
    <source>
        <dbReference type="ARBA" id="ARBA00023224"/>
    </source>
</evidence>
<evidence type="ECO:0000256" key="5">
    <source>
        <dbReference type="ARBA" id="ARBA00022725"/>
    </source>
</evidence>
<organism evidence="11 12">
    <name type="scientific">Anopheles stephensi</name>
    <name type="common">Indo-Pakistan malaria mosquito</name>
    <dbReference type="NCBI Taxonomy" id="30069"/>
    <lineage>
        <taxon>Eukaryota</taxon>
        <taxon>Metazoa</taxon>
        <taxon>Ecdysozoa</taxon>
        <taxon>Arthropoda</taxon>
        <taxon>Hexapoda</taxon>
        <taxon>Insecta</taxon>
        <taxon>Pterygota</taxon>
        <taxon>Neoptera</taxon>
        <taxon>Endopterygota</taxon>
        <taxon>Diptera</taxon>
        <taxon>Nematocera</taxon>
        <taxon>Culicoidea</taxon>
        <taxon>Culicidae</taxon>
        <taxon>Anophelinae</taxon>
        <taxon>Anopheles</taxon>
    </lineage>
</organism>
<dbReference type="STRING" id="30069.A0A182YTG1"/>
<dbReference type="PANTHER" id="PTHR21137:SF35">
    <property type="entry name" value="ODORANT RECEPTOR 19A-RELATED"/>
    <property type="match status" value="1"/>
</dbReference>
<dbReference type="InterPro" id="IPR004117">
    <property type="entry name" value="7tm6_olfct_rcpt"/>
</dbReference>
<keyword evidence="2" id="KW-1003">Cell membrane</keyword>
<keyword evidence="8" id="KW-0675">Receptor</keyword>
<evidence type="ECO:0000256" key="10">
    <source>
        <dbReference type="SAM" id="Phobius"/>
    </source>
</evidence>
<reference evidence="11" key="2">
    <citation type="submission" date="2020-05" db="UniProtKB">
        <authorList>
            <consortium name="EnsemblMetazoa"/>
        </authorList>
    </citation>
    <scope>IDENTIFICATION</scope>
    <source>
        <strain evidence="11">Indian</strain>
    </source>
</reference>
<keyword evidence="12" id="KW-1185">Reference proteome</keyword>
<dbReference type="GO" id="GO:0007165">
    <property type="term" value="P:signal transduction"/>
    <property type="evidence" value="ECO:0007669"/>
    <property type="project" value="UniProtKB-KW"/>
</dbReference>
<reference evidence="12" key="1">
    <citation type="journal article" date="2014" name="Genome Biol.">
        <title>Genome analysis of a major urban malaria vector mosquito, Anopheles stephensi.</title>
        <authorList>
            <person name="Jiang X."/>
            <person name="Peery A."/>
            <person name="Hall A.B."/>
            <person name="Sharma A."/>
            <person name="Chen X.G."/>
            <person name="Waterhouse R.M."/>
            <person name="Komissarov A."/>
            <person name="Riehle M.M."/>
            <person name="Shouche Y."/>
            <person name="Sharakhova M.V."/>
            <person name="Lawson D."/>
            <person name="Pakpour N."/>
            <person name="Arensburger P."/>
            <person name="Davidson V.L."/>
            <person name="Eiglmeier K."/>
            <person name="Emrich S."/>
            <person name="George P."/>
            <person name="Kennedy R.C."/>
            <person name="Mane S.P."/>
            <person name="Maslen G."/>
            <person name="Oringanje C."/>
            <person name="Qi Y."/>
            <person name="Settlage R."/>
            <person name="Tojo M."/>
            <person name="Tubio J.M."/>
            <person name="Unger M.F."/>
            <person name="Wang B."/>
            <person name="Vernick K.D."/>
            <person name="Ribeiro J.M."/>
            <person name="James A.A."/>
            <person name="Michel K."/>
            <person name="Riehle M.A."/>
            <person name="Luckhart S."/>
            <person name="Sharakhov I.V."/>
            <person name="Tu Z."/>
        </authorList>
    </citation>
    <scope>NUCLEOTIDE SEQUENCE [LARGE SCALE GENOMIC DNA]</scope>
    <source>
        <strain evidence="12">Indian</strain>
    </source>
</reference>
<keyword evidence="9" id="KW-0807">Transducer</keyword>
<evidence type="ECO:0000313" key="11">
    <source>
        <dbReference type="EnsemblMetazoa" id="ASTEI11747-PA"/>
    </source>
</evidence>
<evidence type="ECO:0000256" key="1">
    <source>
        <dbReference type="ARBA" id="ARBA00004651"/>
    </source>
</evidence>
<evidence type="ECO:0000256" key="6">
    <source>
        <dbReference type="ARBA" id="ARBA00022989"/>
    </source>
</evidence>
<name>A0A182YTG1_ANOST</name>
<dbReference type="Pfam" id="PF02949">
    <property type="entry name" value="7tm_6"/>
    <property type="match status" value="1"/>
</dbReference>
<keyword evidence="6 10" id="KW-1133">Transmembrane helix</keyword>
<feature type="transmembrane region" description="Helical" evidence="10">
    <location>
        <begin position="63"/>
        <end position="85"/>
    </location>
</feature>
<evidence type="ECO:0000256" key="3">
    <source>
        <dbReference type="ARBA" id="ARBA00022606"/>
    </source>
</evidence>
<dbReference type="Proteomes" id="UP000076408">
    <property type="component" value="Unassembled WGS sequence"/>
</dbReference>
<dbReference type="GO" id="GO:0004984">
    <property type="term" value="F:olfactory receptor activity"/>
    <property type="evidence" value="ECO:0007669"/>
    <property type="project" value="InterPro"/>
</dbReference>
<evidence type="ECO:0000256" key="8">
    <source>
        <dbReference type="ARBA" id="ARBA00023170"/>
    </source>
</evidence>
<dbReference type="VEuPathDB" id="VectorBase:ASTEI11747"/>
<evidence type="ECO:0000313" key="12">
    <source>
        <dbReference type="Proteomes" id="UP000076408"/>
    </source>
</evidence>
<keyword evidence="7 10" id="KW-0472">Membrane</keyword>
<feature type="transmembrane region" description="Helical" evidence="10">
    <location>
        <begin position="34"/>
        <end position="57"/>
    </location>
</feature>
<sequence length="134" mass="15307">MDRTAVENIDRRLKKVVQLHDLAIRCVTLLNRTLSVVMALQLALCILTWCLTLLYVLTIGLDLIAMNGLLIMINMTVEMLSYCLVCAELSTTGTLIARQSYEFRWEQYRPSTRKLVQMILARAQQPLRVGLCYG</sequence>
<evidence type="ECO:0008006" key="13">
    <source>
        <dbReference type="Google" id="ProtNLM"/>
    </source>
</evidence>
<evidence type="ECO:0000256" key="7">
    <source>
        <dbReference type="ARBA" id="ARBA00023136"/>
    </source>
</evidence>
<proteinExistence type="predicted"/>
<evidence type="ECO:0000256" key="2">
    <source>
        <dbReference type="ARBA" id="ARBA00022475"/>
    </source>
</evidence>
<protein>
    <recommendedName>
        <fullName evidence="13">Odorant receptor</fullName>
    </recommendedName>
</protein>
<dbReference type="GO" id="GO:0005886">
    <property type="term" value="C:plasma membrane"/>
    <property type="evidence" value="ECO:0007669"/>
    <property type="project" value="UniProtKB-SubCell"/>
</dbReference>